<proteinExistence type="predicted"/>
<dbReference type="Proteomes" id="UP000004986">
    <property type="component" value="Unassembled WGS sequence"/>
</dbReference>
<evidence type="ECO:0000313" key="2">
    <source>
        <dbReference type="Proteomes" id="UP000004986"/>
    </source>
</evidence>
<gene>
    <name evidence="1" type="ORF">PSYPI_47663</name>
</gene>
<reference evidence="1 2" key="1">
    <citation type="journal article" date="2011" name="PLoS Pathog.">
        <title>Dynamic evolution of pathogenicity revealed by sequencing and comparative genomics of 19 Pseudomonas syringae isolates.</title>
        <authorList>
            <person name="Baltrus D.A."/>
            <person name="Nishimura M.T."/>
            <person name="Romanchuk A."/>
            <person name="Chang J.H."/>
            <person name="Mukhtar M.S."/>
            <person name="Cherkis K."/>
            <person name="Roach J."/>
            <person name="Grant S.R."/>
            <person name="Jones C.D."/>
            <person name="Dangl J.L."/>
        </authorList>
    </citation>
    <scope>NUCLEOTIDE SEQUENCE [LARGE SCALE GENOMIC DNA]</scope>
    <source>
        <strain evidence="1 2">1704B</strain>
    </source>
</reference>
<dbReference type="EMBL" id="AEAI01004557">
    <property type="protein sequence ID" value="EGH49665.1"/>
    <property type="molecule type" value="Genomic_DNA"/>
</dbReference>
<accession>F3GRG2</accession>
<organism evidence="1 2">
    <name type="scientific">Pseudomonas syringae pv. pisi str. 1704B</name>
    <dbReference type="NCBI Taxonomy" id="629263"/>
    <lineage>
        <taxon>Bacteria</taxon>
        <taxon>Pseudomonadati</taxon>
        <taxon>Pseudomonadota</taxon>
        <taxon>Gammaproteobacteria</taxon>
        <taxon>Pseudomonadales</taxon>
        <taxon>Pseudomonadaceae</taxon>
        <taxon>Pseudomonas</taxon>
        <taxon>Pseudomonas syringae</taxon>
    </lineage>
</organism>
<comment type="caution">
    <text evidence="1">The sequence shown here is derived from an EMBL/GenBank/DDBJ whole genome shotgun (WGS) entry which is preliminary data.</text>
</comment>
<evidence type="ECO:0000313" key="1">
    <source>
        <dbReference type="EMBL" id="EGH49665.1"/>
    </source>
</evidence>
<feature type="non-terminal residue" evidence="1">
    <location>
        <position position="1"/>
    </location>
</feature>
<evidence type="ECO:0008006" key="3">
    <source>
        <dbReference type="Google" id="ProtNLM"/>
    </source>
</evidence>
<keyword evidence="2" id="KW-1185">Reference proteome</keyword>
<sequence length="40" mass="4005">VAQAQGNSALAGAAGAGVGEYIANQLYPGKKTSELREEKG</sequence>
<dbReference type="AlphaFoldDB" id="F3GRG2"/>
<feature type="non-terminal residue" evidence="1">
    <location>
        <position position="40"/>
    </location>
</feature>
<name>F3GRG2_PSESJ</name>
<protein>
    <recommendedName>
        <fullName evidence="3">Toxin CdiA</fullName>
    </recommendedName>
</protein>